<evidence type="ECO:0000313" key="1">
    <source>
        <dbReference type="EMBL" id="MFC4105570.1"/>
    </source>
</evidence>
<reference evidence="2" key="1">
    <citation type="journal article" date="2019" name="Int. J. Syst. Evol. Microbiol.">
        <title>The Global Catalogue of Microorganisms (GCM) 10K type strain sequencing project: providing services to taxonomists for standard genome sequencing and annotation.</title>
        <authorList>
            <consortium name="The Broad Institute Genomics Platform"/>
            <consortium name="The Broad Institute Genome Sequencing Center for Infectious Disease"/>
            <person name="Wu L."/>
            <person name="Ma J."/>
        </authorList>
    </citation>
    <scope>NUCLEOTIDE SEQUENCE [LARGE SCALE GENOMIC DNA]</scope>
    <source>
        <strain evidence="2">2902at01</strain>
    </source>
</reference>
<sequence>MIPDDNEEMYEEEDVGLILKARLILANHLPVGSATCRLCGVVSCTPAVNSLRFLYEMDDIFIPVLPQEIIRIAETIIREN</sequence>
<protein>
    <submittedName>
        <fullName evidence="1">Uncharacterized protein</fullName>
    </submittedName>
</protein>
<dbReference type="Proteomes" id="UP001595868">
    <property type="component" value="Unassembled WGS sequence"/>
</dbReference>
<comment type="caution">
    <text evidence="1">The sequence shown here is derived from an EMBL/GenBank/DDBJ whole genome shotgun (WGS) entry which is preliminary data.</text>
</comment>
<gene>
    <name evidence="1" type="ORF">ACFOX0_06415</name>
</gene>
<dbReference type="RefSeq" id="WP_377542703.1">
    <property type="nucleotide sequence ID" value="NZ_JBHSBN010000003.1"/>
</dbReference>
<evidence type="ECO:0000313" key="2">
    <source>
        <dbReference type="Proteomes" id="UP001595868"/>
    </source>
</evidence>
<organism evidence="1 2">
    <name type="scientific">Micromonospora zhanjiangensis</name>
    <dbReference type="NCBI Taxonomy" id="1522057"/>
    <lineage>
        <taxon>Bacteria</taxon>
        <taxon>Bacillati</taxon>
        <taxon>Actinomycetota</taxon>
        <taxon>Actinomycetes</taxon>
        <taxon>Micromonosporales</taxon>
        <taxon>Micromonosporaceae</taxon>
        <taxon>Micromonospora</taxon>
    </lineage>
</organism>
<accession>A0ABV8KHJ9</accession>
<dbReference type="EMBL" id="JBHSBN010000003">
    <property type="protein sequence ID" value="MFC4105570.1"/>
    <property type="molecule type" value="Genomic_DNA"/>
</dbReference>
<proteinExistence type="predicted"/>
<name>A0ABV8KHJ9_9ACTN</name>
<keyword evidence="2" id="KW-1185">Reference proteome</keyword>